<dbReference type="CDD" id="cd03512">
    <property type="entry name" value="Alkane-hydroxylase"/>
    <property type="match status" value="1"/>
</dbReference>
<evidence type="ECO:0000313" key="15">
    <source>
        <dbReference type="Proteomes" id="UP001064087"/>
    </source>
</evidence>
<dbReference type="InterPro" id="IPR005804">
    <property type="entry name" value="FA_desaturase_dom"/>
</dbReference>
<evidence type="ECO:0000256" key="8">
    <source>
        <dbReference type="ARBA" id="ARBA00023002"/>
    </source>
</evidence>
<proteinExistence type="inferred from homology"/>
<dbReference type="PANTHER" id="PTHR38674">
    <property type="entry name" value="ALKANE 1-MONOOXYGENASE 1"/>
    <property type="match status" value="1"/>
</dbReference>
<comment type="similarity">
    <text evidence="2">Belongs to the fatty acid desaturase type 1 family. AlkB subfamily.</text>
</comment>
<evidence type="ECO:0000256" key="7">
    <source>
        <dbReference type="ARBA" id="ARBA00022989"/>
    </source>
</evidence>
<dbReference type="PANTHER" id="PTHR38674:SF1">
    <property type="entry name" value="ALKANE 1-MONOOXYGENASE 1"/>
    <property type="match status" value="1"/>
</dbReference>
<organism evidence="14 15">
    <name type="scientific">Roseovarius pelagicus</name>
    <dbReference type="NCBI Taxonomy" id="2980108"/>
    <lineage>
        <taxon>Bacteria</taxon>
        <taxon>Pseudomonadati</taxon>
        <taxon>Pseudomonadota</taxon>
        <taxon>Alphaproteobacteria</taxon>
        <taxon>Rhodobacterales</taxon>
        <taxon>Roseobacteraceae</taxon>
        <taxon>Roseovarius</taxon>
    </lineage>
</organism>
<evidence type="ECO:0000256" key="11">
    <source>
        <dbReference type="ARBA" id="ARBA00023136"/>
    </source>
</evidence>
<feature type="transmembrane region" description="Helical" evidence="12">
    <location>
        <begin position="201"/>
        <end position="230"/>
    </location>
</feature>
<accession>A0ABY6D6R3</accession>
<evidence type="ECO:0000256" key="9">
    <source>
        <dbReference type="ARBA" id="ARBA00023004"/>
    </source>
</evidence>
<keyword evidence="8" id="KW-0560">Oxidoreductase</keyword>
<reference evidence="14" key="1">
    <citation type="submission" date="2022-10" db="EMBL/GenBank/DDBJ databases">
        <title>Roseovarius pelagicus sp. nov., isolated from Arctic seawater.</title>
        <authorList>
            <person name="Hong Y.W."/>
            <person name="Hwang C.Y."/>
        </authorList>
    </citation>
    <scope>NUCLEOTIDE SEQUENCE</scope>
    <source>
        <strain evidence="14">HL-MP18</strain>
    </source>
</reference>
<keyword evidence="9" id="KW-0408">Iron</keyword>
<evidence type="ECO:0000256" key="4">
    <source>
        <dbReference type="ARBA" id="ARBA00022519"/>
    </source>
</evidence>
<keyword evidence="5 12" id="KW-0812">Transmembrane</keyword>
<evidence type="ECO:0000313" key="14">
    <source>
        <dbReference type="EMBL" id="UXX81836.1"/>
    </source>
</evidence>
<evidence type="ECO:0000256" key="1">
    <source>
        <dbReference type="ARBA" id="ARBA00004429"/>
    </source>
</evidence>
<dbReference type="RefSeq" id="WP_263046943.1">
    <property type="nucleotide sequence ID" value="NZ_CP106738.1"/>
</dbReference>
<evidence type="ECO:0000256" key="5">
    <source>
        <dbReference type="ARBA" id="ARBA00022692"/>
    </source>
</evidence>
<sequence length="338" mass="36690">MLLFAIATLMPAVLIALGVIHGGAVAALGLIYMTVLVAFLDRLMARETVNADPEAEFPGSTALLASLGAVHFVLLGLSVWAVAGHSGLGIMERVLIGLAAALVFGQISHPAAHELIHKPARALRLMGRLMYTSLLIGHHASAHLRVHHVHVGSDGDPNSAPLGMGFYRFALRAGPRSFRAGLTAETAMLTRADRPMWRHPYLLYIGGAVAVLLLTGTGLGLPGVLAYLAISLYAQLQIYLSDYVQHYGLRRKRRDNGSLEPVGPQHSWNAPHWFSSAVTLNAPRHSDHHVTPSRPYPGLQLNPDRMPFLPRPLPVMAAIALVPPLWRRIMDKRAARWG</sequence>
<keyword evidence="11 12" id="KW-0472">Membrane</keyword>
<keyword evidence="7 12" id="KW-1133">Transmembrane helix</keyword>
<evidence type="ECO:0000256" key="2">
    <source>
        <dbReference type="ARBA" id="ARBA00010823"/>
    </source>
</evidence>
<dbReference type="Pfam" id="PF00487">
    <property type="entry name" value="FA_desaturase"/>
    <property type="match status" value="1"/>
</dbReference>
<evidence type="ECO:0000256" key="6">
    <source>
        <dbReference type="ARBA" id="ARBA00022723"/>
    </source>
</evidence>
<feature type="transmembrane region" description="Helical" evidence="12">
    <location>
        <begin position="61"/>
        <end position="83"/>
    </location>
</feature>
<evidence type="ECO:0000256" key="12">
    <source>
        <dbReference type="SAM" id="Phobius"/>
    </source>
</evidence>
<keyword evidence="15" id="KW-1185">Reference proteome</keyword>
<feature type="domain" description="Fatty acid desaturase" evidence="13">
    <location>
        <begin position="95"/>
        <end position="301"/>
    </location>
</feature>
<name>A0ABY6D6R3_9RHOB</name>
<keyword evidence="6" id="KW-0479">Metal-binding</keyword>
<dbReference type="InterPro" id="IPR033885">
    <property type="entry name" value="AlkB/XylM"/>
</dbReference>
<comment type="subcellular location">
    <subcellularLocation>
        <location evidence="1">Cell inner membrane</location>
        <topology evidence="1">Multi-pass membrane protein</topology>
    </subcellularLocation>
</comment>
<evidence type="ECO:0000256" key="3">
    <source>
        <dbReference type="ARBA" id="ARBA00022475"/>
    </source>
</evidence>
<keyword evidence="4" id="KW-0997">Cell inner membrane</keyword>
<dbReference type="EMBL" id="CP106738">
    <property type="protein sequence ID" value="UXX81836.1"/>
    <property type="molecule type" value="Genomic_DNA"/>
</dbReference>
<dbReference type="Proteomes" id="UP001064087">
    <property type="component" value="Chromosome"/>
</dbReference>
<evidence type="ECO:0000256" key="10">
    <source>
        <dbReference type="ARBA" id="ARBA00023033"/>
    </source>
</evidence>
<keyword evidence="3" id="KW-1003">Cell membrane</keyword>
<evidence type="ECO:0000259" key="13">
    <source>
        <dbReference type="Pfam" id="PF00487"/>
    </source>
</evidence>
<gene>
    <name evidence="14" type="ORF">N7U68_11945</name>
</gene>
<protein>
    <submittedName>
        <fullName evidence="14">Alkane 1-monooxygenase</fullName>
    </submittedName>
</protein>
<keyword evidence="10" id="KW-0503">Monooxygenase</keyword>
<feature type="transmembrane region" description="Helical" evidence="12">
    <location>
        <begin position="12"/>
        <end position="40"/>
    </location>
</feature>